<keyword evidence="1" id="KW-0285">Flavoprotein</keyword>
<dbReference type="Pfam" id="PF00441">
    <property type="entry name" value="Acyl-CoA_dh_1"/>
    <property type="match status" value="1"/>
</dbReference>
<dbReference type="Gene3D" id="1.20.140.10">
    <property type="entry name" value="Butyryl-CoA Dehydrogenase, subunit A, domain 3"/>
    <property type="match status" value="1"/>
</dbReference>
<dbReference type="AlphaFoldDB" id="A0A1T3VSI7"/>
<evidence type="ECO:0000259" key="3">
    <source>
        <dbReference type="Pfam" id="PF00441"/>
    </source>
</evidence>
<evidence type="ECO:0000256" key="1">
    <source>
        <dbReference type="ARBA" id="ARBA00022630"/>
    </source>
</evidence>
<dbReference type="GO" id="GO:0016627">
    <property type="term" value="F:oxidoreductase activity, acting on the CH-CH group of donors"/>
    <property type="evidence" value="ECO:0007669"/>
    <property type="project" value="InterPro"/>
</dbReference>
<dbReference type="RefSeq" id="WP_267890480.1">
    <property type="nucleotide sequence ID" value="NZ_MIJD01000575.1"/>
</dbReference>
<dbReference type="InterPro" id="IPR036250">
    <property type="entry name" value="AcylCo_DH-like_C"/>
</dbReference>
<name>A0A1T3VSI7_9MYCO</name>
<dbReference type="Proteomes" id="UP000191039">
    <property type="component" value="Unassembled WGS sequence"/>
</dbReference>
<dbReference type="SUPFAM" id="SSF47203">
    <property type="entry name" value="Acyl-CoA dehydrogenase C-terminal domain-like"/>
    <property type="match status" value="1"/>
</dbReference>
<accession>A0A1T3VSI7</accession>
<sequence>VFFDDVLVPDAMLVGEPTAGWSHALATMANERVAIGAYVKQDKESELRALARRAPQDTQVRVALGEVRAATNAIGALAVRDTLGRLAGHGPGPASSIGKVGTALLVRRVTADALAFSGRAAMVGGGEQPAVARSLMMPAEVIGGGTVEIQLNIIATMILGLPRG</sequence>
<dbReference type="InterPro" id="IPR009075">
    <property type="entry name" value="AcylCo_DH/oxidase_C"/>
</dbReference>
<reference evidence="4 5" key="1">
    <citation type="submission" date="2016-09" db="EMBL/GenBank/DDBJ databases">
        <title>genome sequences of unsequenced Mycobacteria.</title>
        <authorList>
            <person name="Greninger A.L."/>
            <person name="Jerome K.R."/>
            <person name="Mcnair B."/>
            <person name="Wallis C."/>
            <person name="Fang F."/>
        </authorList>
    </citation>
    <scope>NUCLEOTIDE SEQUENCE [LARGE SCALE GENOMIC DNA]</scope>
    <source>
        <strain evidence="4 5">BM1</strain>
    </source>
</reference>
<proteinExistence type="predicted"/>
<dbReference type="PANTHER" id="PTHR43292:SF4">
    <property type="entry name" value="ACYL-COA DEHYDROGENASE FADE34"/>
    <property type="match status" value="1"/>
</dbReference>
<feature type="non-terminal residue" evidence="4">
    <location>
        <position position="1"/>
    </location>
</feature>
<evidence type="ECO:0000313" key="4">
    <source>
        <dbReference type="EMBL" id="OPE45023.1"/>
    </source>
</evidence>
<dbReference type="PANTHER" id="PTHR43292">
    <property type="entry name" value="ACYL-COA DEHYDROGENASE"/>
    <property type="match status" value="1"/>
</dbReference>
<keyword evidence="2" id="KW-0560">Oxidoreductase</keyword>
<evidence type="ECO:0000256" key="2">
    <source>
        <dbReference type="ARBA" id="ARBA00023002"/>
    </source>
</evidence>
<organism evidence="4 5">
    <name type="scientific">Mycolicibacterium diernhoferi</name>
    <dbReference type="NCBI Taxonomy" id="1801"/>
    <lineage>
        <taxon>Bacteria</taxon>
        <taxon>Bacillati</taxon>
        <taxon>Actinomycetota</taxon>
        <taxon>Actinomycetes</taxon>
        <taxon>Mycobacteriales</taxon>
        <taxon>Mycobacteriaceae</taxon>
        <taxon>Mycolicibacterium</taxon>
    </lineage>
</organism>
<evidence type="ECO:0000313" key="5">
    <source>
        <dbReference type="Proteomes" id="UP000191039"/>
    </source>
</evidence>
<gene>
    <name evidence="4" type="ORF">BV510_29525</name>
</gene>
<protein>
    <submittedName>
        <fullName evidence="4">Acyl-CoA dehydrogenase</fullName>
    </submittedName>
</protein>
<dbReference type="GO" id="GO:0005886">
    <property type="term" value="C:plasma membrane"/>
    <property type="evidence" value="ECO:0007669"/>
    <property type="project" value="TreeGrafter"/>
</dbReference>
<comment type="caution">
    <text evidence="4">The sequence shown here is derived from an EMBL/GenBank/DDBJ whole genome shotgun (WGS) entry which is preliminary data.</text>
</comment>
<dbReference type="InterPro" id="IPR052161">
    <property type="entry name" value="Mycobact_Acyl-CoA_DH"/>
</dbReference>
<feature type="domain" description="Acyl-CoA dehydrogenase/oxidase C-terminal" evidence="3">
    <location>
        <begin position="19"/>
        <end position="157"/>
    </location>
</feature>
<dbReference type="EMBL" id="MIJD01000575">
    <property type="protein sequence ID" value="OPE45023.1"/>
    <property type="molecule type" value="Genomic_DNA"/>
</dbReference>